<dbReference type="Pfam" id="PF02798">
    <property type="entry name" value="GST_N"/>
    <property type="match status" value="1"/>
</dbReference>
<feature type="domain" description="GST N-terminal" evidence="4">
    <location>
        <begin position="4"/>
        <end position="81"/>
    </location>
</feature>
<dbReference type="InterPro" id="IPR004045">
    <property type="entry name" value="Glutathione_S-Trfase_N"/>
</dbReference>
<evidence type="ECO:0000256" key="3">
    <source>
        <dbReference type="ARBA" id="ARBA00049616"/>
    </source>
</evidence>
<dbReference type="PANTHER" id="PTHR11571">
    <property type="entry name" value="GLUTATHIONE S-TRANSFERASE"/>
    <property type="match status" value="1"/>
</dbReference>
<sequence length="202" mass="22898">MADSKVKLTYFNFNGRAEIIRLVLTFAGKAFEDNRVSQEEWQKIKPTSPFGQLPFVEIDGEVFGQSLAIAQYFARVHNLYGKTNLDGLRIDQISQLIEDYIQQVVKVFHESDEAKKAEIVTKVKTEEAPKYIGYLEKILEKNGGEHLVGNSYTLVDLAAYDLGTGFLKTYTEDALEKAPLLRALIEKVGSNEKIRTYTESHK</sequence>
<dbReference type="InterPro" id="IPR036249">
    <property type="entry name" value="Thioredoxin-like_sf"/>
</dbReference>
<evidence type="ECO:0000313" key="7">
    <source>
        <dbReference type="EMBL" id="CEK67371.1"/>
    </source>
</evidence>
<dbReference type="AlphaFoldDB" id="A0A0B6ZHZ8"/>
<dbReference type="InterPro" id="IPR004046">
    <property type="entry name" value="GST_C"/>
</dbReference>
<accession>A0A0B6ZHZ8</accession>
<dbReference type="EMBL" id="HACG01020505">
    <property type="protein sequence ID" value="CEK67370.1"/>
    <property type="molecule type" value="Transcribed_RNA"/>
</dbReference>
<protein>
    <recommendedName>
        <fullName evidence="8">Glutathione transferase</fullName>
    </recommendedName>
</protein>
<dbReference type="Pfam" id="PF14497">
    <property type="entry name" value="GST_C_3"/>
    <property type="match status" value="1"/>
</dbReference>
<dbReference type="InterPro" id="IPR010987">
    <property type="entry name" value="Glutathione-S-Trfase_C-like"/>
</dbReference>
<dbReference type="SUPFAM" id="SSF52833">
    <property type="entry name" value="Thioredoxin-like"/>
    <property type="match status" value="1"/>
</dbReference>
<dbReference type="CDD" id="cd03039">
    <property type="entry name" value="GST_N_Sigma_like"/>
    <property type="match status" value="1"/>
</dbReference>
<dbReference type="GO" id="GO:0005212">
    <property type="term" value="F:structural constituent of eye lens"/>
    <property type="evidence" value="ECO:0007669"/>
    <property type="project" value="UniProtKB-KW"/>
</dbReference>
<feature type="domain" description="GST C-terminal" evidence="5">
    <location>
        <begin position="83"/>
        <end position="202"/>
    </location>
</feature>
<dbReference type="PROSITE" id="PS50404">
    <property type="entry name" value="GST_NTER"/>
    <property type="match status" value="1"/>
</dbReference>
<evidence type="ECO:0000259" key="4">
    <source>
        <dbReference type="PROSITE" id="PS50404"/>
    </source>
</evidence>
<evidence type="ECO:0000256" key="1">
    <source>
        <dbReference type="ARBA" id="ARBA00007409"/>
    </source>
</evidence>
<evidence type="ECO:0000259" key="5">
    <source>
        <dbReference type="PROSITE" id="PS50405"/>
    </source>
</evidence>
<dbReference type="GO" id="GO:0004364">
    <property type="term" value="F:glutathione transferase activity"/>
    <property type="evidence" value="ECO:0007669"/>
    <property type="project" value="TreeGrafter"/>
</dbReference>
<dbReference type="EMBL" id="HACG01020506">
    <property type="protein sequence ID" value="CEK67371.1"/>
    <property type="molecule type" value="Transcribed_RNA"/>
</dbReference>
<dbReference type="SFLD" id="SFLDS00019">
    <property type="entry name" value="Glutathione_Transferase_(cytos"/>
    <property type="match status" value="1"/>
</dbReference>
<dbReference type="GO" id="GO:0006749">
    <property type="term" value="P:glutathione metabolic process"/>
    <property type="evidence" value="ECO:0007669"/>
    <property type="project" value="TreeGrafter"/>
</dbReference>
<name>A0A0B6ZHZ8_9EUPU</name>
<gene>
    <name evidence="6" type="primary">ORF62371</name>
    <name evidence="7" type="synonym">ORF62374</name>
</gene>
<comment type="function">
    <text evidence="3">S-crystallins are structural components of squids and octopi eye lens. Contains relatively little if any GST activity.</text>
</comment>
<dbReference type="InterPro" id="IPR050213">
    <property type="entry name" value="GST_superfamily"/>
</dbReference>
<dbReference type="SUPFAM" id="SSF47616">
    <property type="entry name" value="GST C-terminal domain-like"/>
    <property type="match status" value="1"/>
</dbReference>
<dbReference type="FunFam" id="1.20.1050.10:FF:000030">
    <property type="entry name" value="Glutathione S-transferase S1"/>
    <property type="match status" value="1"/>
</dbReference>
<dbReference type="PROSITE" id="PS50405">
    <property type="entry name" value="GST_CTER"/>
    <property type="match status" value="1"/>
</dbReference>
<dbReference type="InterPro" id="IPR036282">
    <property type="entry name" value="Glutathione-S-Trfase_C_sf"/>
</dbReference>
<proteinExistence type="inferred from homology"/>
<comment type="similarity">
    <text evidence="1">Belongs to the GST superfamily.</text>
</comment>
<evidence type="ECO:0000256" key="2">
    <source>
        <dbReference type="ARBA" id="ARBA00022613"/>
    </source>
</evidence>
<organism evidence="6">
    <name type="scientific">Arion vulgaris</name>
    <dbReference type="NCBI Taxonomy" id="1028688"/>
    <lineage>
        <taxon>Eukaryota</taxon>
        <taxon>Metazoa</taxon>
        <taxon>Spiralia</taxon>
        <taxon>Lophotrochozoa</taxon>
        <taxon>Mollusca</taxon>
        <taxon>Gastropoda</taxon>
        <taxon>Heterobranchia</taxon>
        <taxon>Euthyneura</taxon>
        <taxon>Panpulmonata</taxon>
        <taxon>Eupulmonata</taxon>
        <taxon>Stylommatophora</taxon>
        <taxon>Helicina</taxon>
        <taxon>Arionoidea</taxon>
        <taxon>Arionidae</taxon>
        <taxon>Arion</taxon>
    </lineage>
</organism>
<dbReference type="Gene3D" id="3.40.30.10">
    <property type="entry name" value="Glutaredoxin"/>
    <property type="match status" value="1"/>
</dbReference>
<evidence type="ECO:0000313" key="6">
    <source>
        <dbReference type="EMBL" id="CEK67370.1"/>
    </source>
</evidence>
<dbReference type="SFLD" id="SFLDG01205">
    <property type="entry name" value="AMPS.1"/>
    <property type="match status" value="1"/>
</dbReference>
<reference evidence="6" key="1">
    <citation type="submission" date="2014-12" db="EMBL/GenBank/DDBJ databases">
        <title>Insight into the proteome of Arion vulgaris.</title>
        <authorList>
            <person name="Aradska J."/>
            <person name="Bulat T."/>
            <person name="Smidak R."/>
            <person name="Sarate P."/>
            <person name="Gangsoo J."/>
            <person name="Sialana F."/>
            <person name="Bilban M."/>
            <person name="Lubec G."/>
        </authorList>
    </citation>
    <scope>NUCLEOTIDE SEQUENCE</scope>
    <source>
        <tissue evidence="6">Skin</tissue>
    </source>
</reference>
<dbReference type="FunFam" id="3.40.30.10:FF:000035">
    <property type="entry name" value="hematopoietic prostaglandin D synthase"/>
    <property type="match status" value="1"/>
</dbReference>
<dbReference type="SFLD" id="SFLDG00363">
    <property type="entry name" value="AMPS_(cytGST):_Alpha-__Mu-__Pi"/>
    <property type="match status" value="1"/>
</dbReference>
<keyword evidence="2" id="KW-0273">Eye lens protein</keyword>
<evidence type="ECO:0008006" key="8">
    <source>
        <dbReference type="Google" id="ProtNLM"/>
    </source>
</evidence>
<dbReference type="InterPro" id="IPR040079">
    <property type="entry name" value="Glutathione_S-Trfase"/>
</dbReference>
<dbReference type="Gene3D" id="1.20.1050.10">
    <property type="match status" value="1"/>
</dbReference>
<dbReference type="CDD" id="cd03192">
    <property type="entry name" value="GST_C_Sigma_like"/>
    <property type="match status" value="1"/>
</dbReference>